<dbReference type="SUPFAM" id="SSF53756">
    <property type="entry name" value="UDP-Glycosyltransferase/glycogen phosphorylase"/>
    <property type="match status" value="1"/>
</dbReference>
<dbReference type="PANTHER" id="PTHR45947">
    <property type="entry name" value="SULFOQUINOVOSYL TRANSFERASE SQD2"/>
    <property type="match status" value="1"/>
</dbReference>
<dbReference type="InterPro" id="IPR001296">
    <property type="entry name" value="Glyco_trans_1"/>
</dbReference>
<dbReference type="InterPro" id="IPR028098">
    <property type="entry name" value="Glyco_trans_4-like_N"/>
</dbReference>
<dbReference type="Proteomes" id="UP001272242">
    <property type="component" value="Unassembled WGS sequence"/>
</dbReference>
<reference evidence="4" key="1">
    <citation type="journal article" date="2023" name="Mar. Drugs">
        <title>Gemmata algarum, a Novel Planctomycete Isolated from an Algal Mat, Displays Antimicrobial Activity.</title>
        <authorList>
            <person name="Kumar G."/>
            <person name="Kallscheuer N."/>
            <person name="Kashif M."/>
            <person name="Ahamad S."/>
            <person name="Jagadeeshwari U."/>
            <person name="Pannikurungottu S."/>
            <person name="Haufschild T."/>
            <person name="Kabuu M."/>
            <person name="Sasikala C."/>
            <person name="Jogler C."/>
            <person name="Ramana C."/>
        </authorList>
    </citation>
    <scope>NUCLEOTIDE SEQUENCE [LARGE SCALE GENOMIC DNA]</scope>
    <source>
        <strain evidence="4">JC673</strain>
    </source>
</reference>
<dbReference type="Gene3D" id="3.40.50.2000">
    <property type="entry name" value="Glycogen Phosphorylase B"/>
    <property type="match status" value="2"/>
</dbReference>
<proteinExistence type="predicted"/>
<comment type="caution">
    <text evidence="3">The sequence shown here is derived from an EMBL/GenBank/DDBJ whole genome shotgun (WGS) entry which is preliminary data.</text>
</comment>
<keyword evidence="4" id="KW-1185">Reference proteome</keyword>
<protein>
    <submittedName>
        <fullName evidence="3">Glycosyltransferase family 4 protein</fullName>
    </submittedName>
</protein>
<dbReference type="CDD" id="cd03801">
    <property type="entry name" value="GT4_PimA-like"/>
    <property type="match status" value="1"/>
</dbReference>
<sequence length="404" mass="42814">MRILIATSHRAVVGGVETYLRAALPLLRGRGHEVGLLCANPAPADAPVIDAACPGLVVQFAPDPGRAVAVAAGWRPDVVFTHELPDPAADAALAERFPTVYFAHNYAGACVSGTKCHAAPAPQPCARALGPMCLALYGPRRCGGLNPLTAVRLYRTNRRRQATFPRYRAVLVASEHMAREVVRNGAPTERVHLVPLFPTGTSPDARPPVPKPRTGRVLFVGRITRLKGWNELLAAVPAASAQLGRPLTLVVAGDGPDRAAFEAGARARGVPAEFLGWVGPERREAEMRAADVLAAPSIWPEPFGLVGIEAGCVGLPAVAFATGGIPDWLRAGVSGELAPSSPNSEALAAALVRALSDEGHWQRLRIGAWEAAKRFTPEAHQEKLVTILEAAAQRVALERLRPEP</sequence>
<dbReference type="PANTHER" id="PTHR45947:SF13">
    <property type="entry name" value="TRANSFERASE"/>
    <property type="match status" value="1"/>
</dbReference>
<organism evidence="3 4">
    <name type="scientific">Gemmata algarum</name>
    <dbReference type="NCBI Taxonomy" id="2975278"/>
    <lineage>
        <taxon>Bacteria</taxon>
        <taxon>Pseudomonadati</taxon>
        <taxon>Planctomycetota</taxon>
        <taxon>Planctomycetia</taxon>
        <taxon>Gemmatales</taxon>
        <taxon>Gemmataceae</taxon>
        <taxon>Gemmata</taxon>
    </lineage>
</organism>
<dbReference type="Pfam" id="PF00534">
    <property type="entry name" value="Glycos_transf_1"/>
    <property type="match status" value="1"/>
</dbReference>
<name>A0ABU5ESK4_9BACT</name>
<evidence type="ECO:0000313" key="4">
    <source>
        <dbReference type="Proteomes" id="UP001272242"/>
    </source>
</evidence>
<evidence type="ECO:0000259" key="2">
    <source>
        <dbReference type="Pfam" id="PF13439"/>
    </source>
</evidence>
<dbReference type="Pfam" id="PF13439">
    <property type="entry name" value="Glyco_transf_4"/>
    <property type="match status" value="1"/>
</dbReference>
<evidence type="ECO:0000259" key="1">
    <source>
        <dbReference type="Pfam" id="PF00534"/>
    </source>
</evidence>
<gene>
    <name evidence="3" type="ORF">R5W23_005017</name>
</gene>
<accession>A0ABU5ESK4</accession>
<evidence type="ECO:0000313" key="3">
    <source>
        <dbReference type="EMBL" id="MDY3558322.1"/>
    </source>
</evidence>
<feature type="domain" description="Glycosyl transferase family 1" evidence="1">
    <location>
        <begin position="215"/>
        <end position="364"/>
    </location>
</feature>
<dbReference type="EMBL" id="JAXBLV010000024">
    <property type="protein sequence ID" value="MDY3558322.1"/>
    <property type="molecule type" value="Genomic_DNA"/>
</dbReference>
<feature type="domain" description="Glycosyltransferase subfamily 4-like N-terminal" evidence="2">
    <location>
        <begin position="13"/>
        <end position="195"/>
    </location>
</feature>
<dbReference type="InterPro" id="IPR050194">
    <property type="entry name" value="Glycosyltransferase_grp1"/>
</dbReference>
<dbReference type="RefSeq" id="WP_320685260.1">
    <property type="nucleotide sequence ID" value="NZ_JAXBLV010000024.1"/>
</dbReference>